<comment type="similarity">
    <text evidence="18">Belongs to the NnrE/AIBP family.</text>
</comment>
<dbReference type="eggNOG" id="COG0062">
    <property type="taxonomic scope" value="Bacteria"/>
</dbReference>
<dbReference type="PROSITE" id="PS51383">
    <property type="entry name" value="YJEF_C_3"/>
    <property type="match status" value="1"/>
</dbReference>
<dbReference type="Gene3D" id="3.40.1190.20">
    <property type="match status" value="1"/>
</dbReference>
<dbReference type="PROSITE" id="PS51385">
    <property type="entry name" value="YJEF_N"/>
    <property type="match status" value="1"/>
</dbReference>
<dbReference type="HAMAP" id="MF_01965">
    <property type="entry name" value="NADHX_dehydratase"/>
    <property type="match status" value="1"/>
</dbReference>
<dbReference type="GO" id="GO:0016301">
    <property type="term" value="F:kinase activity"/>
    <property type="evidence" value="ECO:0007669"/>
    <property type="project" value="UniProtKB-KW"/>
</dbReference>
<comment type="catalytic activity">
    <reaction evidence="2 18 19">
        <text>(6R)-NADPHX = (6S)-NADPHX</text>
        <dbReference type="Rhea" id="RHEA:32227"/>
        <dbReference type="ChEBI" id="CHEBI:64076"/>
        <dbReference type="ChEBI" id="CHEBI:64077"/>
        <dbReference type="EC" id="5.1.99.6"/>
    </reaction>
</comment>
<feature type="binding site" evidence="17">
    <location>
        <position position="404"/>
    </location>
    <ligand>
        <name>(6S)-NADPHX</name>
        <dbReference type="ChEBI" id="CHEBI:64076"/>
    </ligand>
</feature>
<keyword evidence="7 17" id="KW-0067">ATP-binding</keyword>
<evidence type="ECO:0000313" key="22">
    <source>
        <dbReference type="EMBL" id="EFO79818.1"/>
    </source>
</evidence>
<comment type="similarity">
    <text evidence="17">Belongs to the NnrD/CARKD family.</text>
</comment>
<dbReference type="EC" id="4.2.1.136" evidence="19"/>
<keyword evidence="11 18" id="KW-0413">Isomerase</keyword>
<keyword evidence="6 17" id="KW-0547">Nucleotide-binding</keyword>
<dbReference type="InterPro" id="IPR036652">
    <property type="entry name" value="YjeF_N_dom_sf"/>
</dbReference>
<evidence type="ECO:0000256" key="13">
    <source>
        <dbReference type="ARBA" id="ARBA00023268"/>
    </source>
</evidence>
<keyword evidence="23" id="KW-1185">Reference proteome</keyword>
<keyword evidence="8 17" id="KW-0521">NADP</keyword>
<evidence type="ECO:0000256" key="9">
    <source>
        <dbReference type="ARBA" id="ARBA00022958"/>
    </source>
</evidence>
<dbReference type="PANTHER" id="PTHR12592">
    <property type="entry name" value="ATP-DEPENDENT (S)-NAD(P)H-HYDRATE DEHYDRATASE FAMILY MEMBER"/>
    <property type="match status" value="1"/>
</dbReference>
<feature type="binding site" evidence="18">
    <location>
        <begin position="121"/>
        <end position="127"/>
    </location>
    <ligand>
        <name>(6S)-NADPHX</name>
        <dbReference type="ChEBI" id="CHEBI:64076"/>
    </ligand>
</feature>
<comment type="function">
    <text evidence="18">Catalyzes the epimerization of the S- and R-forms of NAD(P)HX, a damaged form of NAD(P)H that is a result of enzymatic or heat-dependent hydration. This is a prerequisite for the S-specific NAD(P)H-hydrate dehydratase to allow the repair of both epimers of NAD(P)HX.</text>
</comment>
<comment type="caution">
    <text evidence="18">Lacks conserved residue(s) required for the propagation of feature annotation.</text>
</comment>
<keyword evidence="10 17" id="KW-0520">NAD</keyword>
<evidence type="ECO:0000256" key="10">
    <source>
        <dbReference type="ARBA" id="ARBA00023027"/>
    </source>
</evidence>
<evidence type="ECO:0000256" key="8">
    <source>
        <dbReference type="ARBA" id="ARBA00022857"/>
    </source>
</evidence>
<dbReference type="SUPFAM" id="SSF64153">
    <property type="entry name" value="YjeF N-terminal domain-like"/>
    <property type="match status" value="1"/>
</dbReference>
<protein>
    <recommendedName>
        <fullName evidence="19">Bifunctional NAD(P)H-hydrate repair enzyme</fullName>
    </recommendedName>
    <alternativeName>
        <fullName evidence="19">Nicotinamide nucleotide repair protein</fullName>
    </alternativeName>
    <domain>
        <recommendedName>
            <fullName evidence="19">ADP-dependent (S)-NAD(P)H-hydrate dehydratase</fullName>
            <ecNumber evidence="19">4.2.1.136</ecNumber>
        </recommendedName>
        <alternativeName>
            <fullName evidence="19">ADP-dependent NAD(P)HX dehydratase</fullName>
        </alternativeName>
    </domain>
    <domain>
        <recommendedName>
            <fullName evidence="19">NAD(P)H-hydrate epimerase</fullName>
            <ecNumber evidence="19">5.1.99.6</ecNumber>
        </recommendedName>
    </domain>
</protein>
<dbReference type="eggNOG" id="COG0063">
    <property type="taxonomic scope" value="Bacteria"/>
</dbReference>
<dbReference type="InterPro" id="IPR004443">
    <property type="entry name" value="YjeF_N_dom"/>
</dbReference>
<dbReference type="SUPFAM" id="SSF53613">
    <property type="entry name" value="Ribokinase-like"/>
    <property type="match status" value="1"/>
</dbReference>
<dbReference type="NCBIfam" id="TIGR00197">
    <property type="entry name" value="yjeF_nterm"/>
    <property type="match status" value="1"/>
</dbReference>
<comment type="function">
    <text evidence="14 19">Bifunctional enzyme that catalyzes the epimerization of the S- and R-forms of NAD(P)HX and the dehydration of the S-form of NAD(P)HX at the expense of ADP, which is converted to AMP. This allows the repair of both epimers of NAD(P)HX, a damaged form of NAD(P)H that is a result of enzymatic or heat-dependent hydration.</text>
</comment>
<accession>E1IG84</accession>
<evidence type="ECO:0000256" key="17">
    <source>
        <dbReference type="HAMAP-Rule" id="MF_01965"/>
    </source>
</evidence>
<evidence type="ECO:0000256" key="2">
    <source>
        <dbReference type="ARBA" id="ARBA00000909"/>
    </source>
</evidence>
<comment type="cofactor">
    <cofactor evidence="17">
        <name>Mg(2+)</name>
        <dbReference type="ChEBI" id="CHEBI:18420"/>
    </cofactor>
</comment>
<dbReference type="InterPro" id="IPR000631">
    <property type="entry name" value="CARKD"/>
</dbReference>
<evidence type="ECO:0000256" key="19">
    <source>
        <dbReference type="PIRNR" id="PIRNR017184"/>
    </source>
</evidence>
<dbReference type="HAMAP" id="MF_01966">
    <property type="entry name" value="NADHX_epimerase"/>
    <property type="match status" value="1"/>
</dbReference>
<dbReference type="Pfam" id="PF01256">
    <property type="entry name" value="Carb_kinase"/>
    <property type="match status" value="1"/>
</dbReference>
<dbReference type="GO" id="GO:0046872">
    <property type="term" value="F:metal ion binding"/>
    <property type="evidence" value="ECO:0007669"/>
    <property type="project" value="UniProtKB-UniRule"/>
</dbReference>
<evidence type="ECO:0000259" key="21">
    <source>
        <dbReference type="PROSITE" id="PS51385"/>
    </source>
</evidence>
<comment type="catalytic activity">
    <reaction evidence="15 17 19">
        <text>(6S)-NADHX + ADP = AMP + phosphate + NADH + H(+)</text>
        <dbReference type="Rhea" id="RHEA:32223"/>
        <dbReference type="ChEBI" id="CHEBI:15378"/>
        <dbReference type="ChEBI" id="CHEBI:43474"/>
        <dbReference type="ChEBI" id="CHEBI:57945"/>
        <dbReference type="ChEBI" id="CHEBI:64074"/>
        <dbReference type="ChEBI" id="CHEBI:456215"/>
        <dbReference type="ChEBI" id="CHEBI:456216"/>
        <dbReference type="EC" id="4.2.1.136"/>
    </reaction>
</comment>
<feature type="binding site" evidence="18">
    <location>
        <position position="117"/>
    </location>
    <ligand>
        <name>K(+)</name>
        <dbReference type="ChEBI" id="CHEBI:29103"/>
    </ligand>
</feature>
<dbReference type="InterPro" id="IPR029056">
    <property type="entry name" value="Ribokinase-like"/>
</dbReference>
<comment type="function">
    <text evidence="17">Catalyzes the dehydration of the S-form of NAD(P)HX at the expense of ADP, which is converted to AMP. Together with NAD(P)HX epimerase, which catalyzes the epimerization of the S- and R-forms, the enzyme allows the repair of both epimers of NAD(P)HX, a damaged form of NAD(P)H that is a result of enzymatic or heat-dependent hydration.</text>
</comment>
<evidence type="ECO:0000256" key="3">
    <source>
        <dbReference type="ARBA" id="ARBA00006001"/>
    </source>
</evidence>
<dbReference type="GO" id="GO:0110051">
    <property type="term" value="P:metabolite repair"/>
    <property type="evidence" value="ECO:0007669"/>
    <property type="project" value="TreeGrafter"/>
</dbReference>
<keyword evidence="5 18" id="KW-0479">Metal-binding</keyword>
<evidence type="ECO:0000256" key="5">
    <source>
        <dbReference type="ARBA" id="ARBA00022723"/>
    </source>
</evidence>
<keyword evidence="12 17" id="KW-0456">Lyase</keyword>
<evidence type="ECO:0000256" key="18">
    <source>
        <dbReference type="HAMAP-Rule" id="MF_01966"/>
    </source>
</evidence>
<proteinExistence type="inferred from homology"/>
<dbReference type="PANTHER" id="PTHR12592:SF0">
    <property type="entry name" value="ATP-DEPENDENT (S)-NAD(P)H-HYDRATE DEHYDRATASE"/>
    <property type="match status" value="1"/>
</dbReference>
<evidence type="ECO:0000256" key="14">
    <source>
        <dbReference type="ARBA" id="ARBA00025153"/>
    </source>
</evidence>
<dbReference type="GO" id="GO:0052855">
    <property type="term" value="F:ADP-dependent NAD(P)H-hydrate dehydratase activity"/>
    <property type="evidence" value="ECO:0007669"/>
    <property type="project" value="UniProtKB-UniRule"/>
</dbReference>
<dbReference type="Pfam" id="PF03853">
    <property type="entry name" value="YjeF_N"/>
    <property type="match status" value="1"/>
</dbReference>
<dbReference type="Proteomes" id="UP000054010">
    <property type="component" value="Unassembled WGS sequence"/>
</dbReference>
<comment type="catalytic activity">
    <reaction evidence="1 18 19">
        <text>(6R)-NADHX = (6S)-NADHX</text>
        <dbReference type="Rhea" id="RHEA:32215"/>
        <dbReference type="ChEBI" id="CHEBI:64074"/>
        <dbReference type="ChEBI" id="CHEBI:64075"/>
        <dbReference type="EC" id="5.1.99.6"/>
    </reaction>
</comment>
<organism evidence="22 23">
    <name type="scientific">Oscillochloris trichoides DG-6</name>
    <dbReference type="NCBI Taxonomy" id="765420"/>
    <lineage>
        <taxon>Bacteria</taxon>
        <taxon>Bacillati</taxon>
        <taxon>Chloroflexota</taxon>
        <taxon>Chloroflexia</taxon>
        <taxon>Chloroflexales</taxon>
        <taxon>Chloroflexineae</taxon>
        <taxon>Oscillochloridaceae</taxon>
        <taxon>Oscillochloris</taxon>
    </lineage>
</organism>
<comment type="caution">
    <text evidence="22">The sequence shown here is derived from an EMBL/GenBank/DDBJ whole genome shotgun (WGS) entry which is preliminary data.</text>
</comment>
<comment type="cofactor">
    <cofactor evidence="18 19">
        <name>K(+)</name>
        <dbReference type="ChEBI" id="CHEBI:29103"/>
    </cofactor>
    <text evidence="18 19">Binds 1 potassium ion per subunit.</text>
</comment>
<keyword evidence="13" id="KW-0511">Multifunctional enzyme</keyword>
<dbReference type="InterPro" id="IPR017953">
    <property type="entry name" value="Carbohydrate_kinase_pred_CS"/>
</dbReference>
<keyword evidence="22" id="KW-0418">Kinase</keyword>
<feature type="binding site" evidence="17">
    <location>
        <position position="469"/>
    </location>
    <ligand>
        <name>(6S)-NADPHX</name>
        <dbReference type="ChEBI" id="CHEBI:64076"/>
    </ligand>
</feature>
<evidence type="ECO:0000256" key="11">
    <source>
        <dbReference type="ARBA" id="ARBA00023235"/>
    </source>
</evidence>
<dbReference type="GO" id="GO:0052856">
    <property type="term" value="F:NAD(P)HX epimerase activity"/>
    <property type="evidence" value="ECO:0007669"/>
    <property type="project" value="UniProtKB-UniRule"/>
</dbReference>
<feature type="binding site" evidence="17">
    <location>
        <position position="256"/>
    </location>
    <ligand>
        <name>(6S)-NADPHX</name>
        <dbReference type="ChEBI" id="CHEBI:64076"/>
    </ligand>
</feature>
<evidence type="ECO:0000259" key="20">
    <source>
        <dbReference type="PROSITE" id="PS51383"/>
    </source>
</evidence>
<dbReference type="Gene3D" id="3.40.50.10260">
    <property type="entry name" value="YjeF N-terminal domain"/>
    <property type="match status" value="1"/>
</dbReference>
<dbReference type="GO" id="GO:0046496">
    <property type="term" value="P:nicotinamide nucleotide metabolic process"/>
    <property type="evidence" value="ECO:0007669"/>
    <property type="project" value="UniProtKB-UniRule"/>
</dbReference>
<feature type="binding site" evidence="18">
    <location>
        <begin position="48"/>
        <end position="52"/>
    </location>
    <ligand>
        <name>(6S)-NADPHX</name>
        <dbReference type="ChEBI" id="CHEBI:64076"/>
    </ligand>
</feature>
<keyword evidence="22" id="KW-0808">Transferase</keyword>
<evidence type="ECO:0000256" key="7">
    <source>
        <dbReference type="ARBA" id="ARBA00022840"/>
    </source>
</evidence>
<evidence type="ECO:0000256" key="16">
    <source>
        <dbReference type="ARBA" id="ARBA00049209"/>
    </source>
</evidence>
<feature type="binding site" evidence="17">
    <location>
        <begin position="439"/>
        <end position="443"/>
    </location>
    <ligand>
        <name>AMP</name>
        <dbReference type="ChEBI" id="CHEBI:456215"/>
    </ligand>
</feature>
<dbReference type="AlphaFoldDB" id="E1IG84"/>
<evidence type="ECO:0000256" key="15">
    <source>
        <dbReference type="ARBA" id="ARBA00048238"/>
    </source>
</evidence>
<feature type="binding site" evidence="18">
    <location>
        <position position="159"/>
    </location>
    <ligand>
        <name>K(+)</name>
        <dbReference type="ChEBI" id="CHEBI:29103"/>
    </ligand>
</feature>
<feature type="binding site" evidence="18">
    <location>
        <position position="49"/>
    </location>
    <ligand>
        <name>K(+)</name>
        <dbReference type="ChEBI" id="CHEBI:29103"/>
    </ligand>
</feature>
<dbReference type="EC" id="5.1.99.6" evidence="19"/>
<name>E1IG84_9CHLR</name>
<feature type="domain" description="YjeF C-terminal" evidence="20">
    <location>
        <begin position="221"/>
        <end position="528"/>
    </location>
</feature>
<dbReference type="STRING" id="765420.OSCT_2335"/>
<feature type="binding site" evidence="17">
    <location>
        <position position="468"/>
    </location>
    <ligand>
        <name>AMP</name>
        <dbReference type="ChEBI" id="CHEBI:456215"/>
    </ligand>
</feature>
<gene>
    <name evidence="17" type="primary">nnrD</name>
    <name evidence="18" type="synonym">nnrE</name>
    <name evidence="22" type="ORF">OSCT_2335</name>
</gene>
<keyword evidence="9 18" id="KW-0630">Potassium</keyword>
<dbReference type="HOGENOM" id="CLU_024853_4_1_0"/>
<dbReference type="PROSITE" id="PS01050">
    <property type="entry name" value="YJEF_C_2"/>
    <property type="match status" value="1"/>
</dbReference>
<reference evidence="22 23" key="1">
    <citation type="journal article" date="2011" name="J. Bacteriol.">
        <title>Draft genome sequence of the anoxygenic filamentous phototrophic bacterium Oscillochloris trichoides subsp. DG-6.</title>
        <authorList>
            <person name="Kuznetsov B.B."/>
            <person name="Ivanovsky R.N."/>
            <person name="Keppen O.I."/>
            <person name="Sukhacheva M.V."/>
            <person name="Bumazhkin B.K."/>
            <person name="Patutina E.O."/>
            <person name="Beletsky A.V."/>
            <person name="Mardanov A.V."/>
            <person name="Baslerov R.V."/>
            <person name="Panteleeva A.N."/>
            <person name="Kolganova T.V."/>
            <person name="Ravin N.V."/>
            <person name="Skryabin K.G."/>
        </authorList>
    </citation>
    <scope>NUCLEOTIDE SEQUENCE [LARGE SCALE GENOMIC DNA]</scope>
    <source>
        <strain evidence="22 23">DG-6</strain>
    </source>
</reference>
<evidence type="ECO:0000256" key="4">
    <source>
        <dbReference type="ARBA" id="ARBA00009524"/>
    </source>
</evidence>
<feature type="binding site" evidence="17">
    <location>
        <position position="326"/>
    </location>
    <ligand>
        <name>(6S)-NADPHX</name>
        <dbReference type="ChEBI" id="CHEBI:64076"/>
    </ligand>
</feature>
<dbReference type="EMBL" id="ADVR01000101">
    <property type="protein sequence ID" value="EFO79818.1"/>
    <property type="molecule type" value="Genomic_DNA"/>
</dbReference>
<feature type="domain" description="YjeF N-terminal" evidence="21">
    <location>
        <begin position="1"/>
        <end position="213"/>
    </location>
</feature>
<comment type="catalytic activity">
    <reaction evidence="16 17 19">
        <text>(6S)-NADPHX + ADP = AMP + phosphate + NADPH + H(+)</text>
        <dbReference type="Rhea" id="RHEA:32235"/>
        <dbReference type="ChEBI" id="CHEBI:15378"/>
        <dbReference type="ChEBI" id="CHEBI:43474"/>
        <dbReference type="ChEBI" id="CHEBI:57783"/>
        <dbReference type="ChEBI" id="CHEBI:64076"/>
        <dbReference type="ChEBI" id="CHEBI:456215"/>
        <dbReference type="ChEBI" id="CHEBI:456216"/>
        <dbReference type="EC" id="4.2.1.136"/>
    </reaction>
</comment>
<dbReference type="InterPro" id="IPR030677">
    <property type="entry name" value="Nnr"/>
</dbReference>
<dbReference type="CDD" id="cd01171">
    <property type="entry name" value="YXKO-related"/>
    <property type="match status" value="1"/>
</dbReference>
<evidence type="ECO:0000256" key="6">
    <source>
        <dbReference type="ARBA" id="ARBA00022741"/>
    </source>
</evidence>
<comment type="subunit">
    <text evidence="17">Homotetramer.</text>
</comment>
<comment type="similarity">
    <text evidence="3 19">In the N-terminal section; belongs to the NnrE/AIBP family.</text>
</comment>
<dbReference type="NCBIfam" id="TIGR00196">
    <property type="entry name" value="yjeF_cterm"/>
    <property type="match status" value="1"/>
</dbReference>
<evidence type="ECO:0000256" key="1">
    <source>
        <dbReference type="ARBA" id="ARBA00000013"/>
    </source>
</evidence>
<evidence type="ECO:0000256" key="12">
    <source>
        <dbReference type="ARBA" id="ARBA00023239"/>
    </source>
</evidence>
<sequence length="531" mass="55150">MRALEQAAVEQGATWAGLMEQAGLGVAQMAVHYIRRGARIVVLVGPGNNGGDGLVAARHLHDVGSAIQLYLWKRPFKPDDANHQHCRQRGIAELEAEYDPDRTALQAALQSADLVIDALLGAGISRPVVGELATIVETVNRVRMERGPICQVLAVDLPTGVDTETGMIHGVAINADVSVATGAIKRGMLFHPGRAAVGKIRMAPIGVPPHTLEAVMSELLTAEYARTLLPKRPSAAHKGLFGKVLIVGGSLHYPGAASLACAGAGRVGAGLVTLAAGRTVLGSGGRGPETTLLPVAESEWGTLGPNAVAEITKSMEGYQALLIGPGLGTAEPTKEFMRRFFGLQQPKARNQVGFLPHPATSASSESASVSLPPTVIDADGLNILASIEDWPDHLPHERCIFTPHPGEMRRLLKLDQLPADLTTCASGAAQAWGQVVVLKGATTIIAHPDGRTLIYDGSNPALATAGTGDVLAGAIAGLLAQGLSLFDAAALGVYLHGAAGVRVRDELGDAGALASDLLPQLPQAIRTLRGT</sequence>
<dbReference type="PIRSF" id="PIRSF017184">
    <property type="entry name" value="Nnr"/>
    <property type="match status" value="1"/>
</dbReference>
<evidence type="ECO:0000313" key="23">
    <source>
        <dbReference type="Proteomes" id="UP000054010"/>
    </source>
</evidence>
<dbReference type="GO" id="GO:0005524">
    <property type="term" value="F:ATP binding"/>
    <property type="evidence" value="ECO:0007669"/>
    <property type="project" value="UniProtKB-UniRule"/>
</dbReference>
<comment type="similarity">
    <text evidence="4 19">In the C-terminal section; belongs to the NnrD/CARKD family.</text>
</comment>
<feature type="binding site" evidence="18">
    <location>
        <position position="156"/>
    </location>
    <ligand>
        <name>(6S)-NADPHX</name>
        <dbReference type="ChEBI" id="CHEBI:64076"/>
    </ligand>
</feature>